<keyword evidence="1" id="KW-0472">Membrane</keyword>
<comment type="caution">
    <text evidence="3">The sequence shown here is derived from an EMBL/GenBank/DDBJ whole genome shotgun (WGS) entry which is preliminary data.</text>
</comment>
<reference evidence="3 4" key="1">
    <citation type="submission" date="2019-06" db="EMBL/GenBank/DDBJ databases">
        <title>Draft genome of C. phoceense Strain 272.</title>
        <authorList>
            <person name="Pacheco L.G.C."/>
            <person name="Barberis C.M."/>
            <person name="Almuzara M.N."/>
            <person name="Traglia G.M."/>
            <person name="Santos C.S."/>
            <person name="Rocha D.J.P.G."/>
            <person name="Aguiar E.R.G.R."/>
            <person name="Vay C.A."/>
        </authorList>
    </citation>
    <scope>NUCLEOTIDE SEQUENCE [LARGE SCALE GENOMIC DNA]</scope>
    <source>
        <strain evidence="3 4">272</strain>
    </source>
</reference>
<proteinExistence type="predicted"/>
<evidence type="ECO:0000313" key="3">
    <source>
        <dbReference type="EMBL" id="TQE43399.1"/>
    </source>
</evidence>
<evidence type="ECO:0000256" key="1">
    <source>
        <dbReference type="SAM" id="Phobius"/>
    </source>
</evidence>
<evidence type="ECO:0000313" key="4">
    <source>
        <dbReference type="Proteomes" id="UP000318080"/>
    </source>
</evidence>
<dbReference type="Proteomes" id="UP000318080">
    <property type="component" value="Unassembled WGS sequence"/>
</dbReference>
<dbReference type="EMBL" id="VHIR01000009">
    <property type="protein sequence ID" value="TQE43399.1"/>
    <property type="molecule type" value="Genomic_DNA"/>
</dbReference>
<dbReference type="Pfam" id="PF01478">
    <property type="entry name" value="Peptidase_A24"/>
    <property type="match status" value="1"/>
</dbReference>
<dbReference type="RefSeq" id="WP_066493112.1">
    <property type="nucleotide sequence ID" value="NZ_JADPQA010000005.1"/>
</dbReference>
<gene>
    <name evidence="3" type="ORF">EJK80_07600</name>
</gene>
<dbReference type="GO" id="GO:0004190">
    <property type="term" value="F:aspartic-type endopeptidase activity"/>
    <property type="evidence" value="ECO:0007669"/>
    <property type="project" value="InterPro"/>
</dbReference>
<feature type="transmembrane region" description="Helical" evidence="1">
    <location>
        <begin position="118"/>
        <end position="136"/>
    </location>
</feature>
<name>A0A540R6N0_9CORY</name>
<keyword evidence="1" id="KW-1133">Transmembrane helix</keyword>
<dbReference type="InterPro" id="IPR000045">
    <property type="entry name" value="Prepilin_IV_endopep_pep"/>
</dbReference>
<keyword evidence="1" id="KW-0812">Transmembrane</keyword>
<organism evidence="3 4">
    <name type="scientific">Corynebacterium phoceense</name>
    <dbReference type="NCBI Taxonomy" id="1686286"/>
    <lineage>
        <taxon>Bacteria</taxon>
        <taxon>Bacillati</taxon>
        <taxon>Actinomycetota</taxon>
        <taxon>Actinomycetes</taxon>
        <taxon>Mycobacteriales</taxon>
        <taxon>Corynebacteriaceae</taxon>
        <taxon>Corynebacterium</taxon>
    </lineage>
</organism>
<feature type="domain" description="Prepilin type IV endopeptidase peptidase" evidence="2">
    <location>
        <begin position="9"/>
        <end position="100"/>
    </location>
</feature>
<protein>
    <submittedName>
        <fullName evidence="3">Prepilin peptidase</fullName>
    </submittedName>
</protein>
<keyword evidence="4" id="KW-1185">Reference proteome</keyword>
<sequence>MWGGLVGILVVAWAAALWRFDVRERRLPAWLTLPAAAGALPWISLAGCAWAGLYLALGVARGGIGGGDIKLALSLGIAVAHVTGWPGVLAAVFLANVATLVAQAARWHWAGAGDPAPAHGPGMLAAAGSVLAWGMWGPHGI</sequence>
<dbReference type="AlphaFoldDB" id="A0A540R6N0"/>
<feature type="transmembrane region" description="Helical" evidence="1">
    <location>
        <begin position="71"/>
        <end position="98"/>
    </location>
</feature>
<dbReference type="GO" id="GO:0016020">
    <property type="term" value="C:membrane"/>
    <property type="evidence" value="ECO:0007669"/>
    <property type="project" value="InterPro"/>
</dbReference>
<evidence type="ECO:0000259" key="2">
    <source>
        <dbReference type="Pfam" id="PF01478"/>
    </source>
</evidence>
<accession>A0A540R6N0</accession>
<feature type="transmembrane region" description="Helical" evidence="1">
    <location>
        <begin position="35"/>
        <end position="59"/>
    </location>
</feature>